<evidence type="ECO:0000256" key="2">
    <source>
        <dbReference type="ARBA" id="ARBA00022679"/>
    </source>
</evidence>
<feature type="compositionally biased region" description="Polar residues" evidence="8">
    <location>
        <begin position="206"/>
        <end position="215"/>
    </location>
</feature>
<feature type="region of interest" description="Disordered" evidence="8">
    <location>
        <begin position="513"/>
        <end position="543"/>
    </location>
</feature>
<feature type="region of interest" description="Disordered" evidence="8">
    <location>
        <begin position="26"/>
        <end position="72"/>
    </location>
</feature>
<dbReference type="Gene3D" id="3.30.200.20">
    <property type="entry name" value="Phosphorylase Kinase, domain 1"/>
    <property type="match status" value="1"/>
</dbReference>
<evidence type="ECO:0000256" key="5">
    <source>
        <dbReference type="ARBA" id="ARBA00022840"/>
    </source>
</evidence>
<sequence>MPSGTGVVDAFKNLIRHGKNHHNARQYQAENQHHPQQQPQHQQQTHSREQPRDHSREHKQHQPPKTTSPAYKEQLEALVQEEREARDKMPTYKGLENFKLLDKMGDGAFSNVYKAVDMRTGRKVAVKVVRKYELSASQRANILKEVQIMRGISHPSIVKLISFSESQEHYFLVLEPRIWRAMSFSKWRTVLGTSTRSVESSTVTSNQKTSSSNVYPSFLRKNPPPKQFEEDKEDEGEFIPGVGGGGIGRVKIADFGLSKVVWDEQTMTPCGTVGYTAPEIVKDERYSKSVDMWALGCVLYTLLCGFPPFYDESINVLTEKVARGHYTFLSPWWDPISKEAKHLIQRLLCVDPAQRYTIDEFLNDPWCKASAAPPPPPTPGVYGTTNAPLDSPLLMAMRGGREARSPGLASLKEAFDITYAVHRMEEEGARRRAQKGGANRGFLSGLNEEDEAAIEEEDIVEDARRRYGDKVSNELSKELEERRRRDPGRTTQAHQVQQVPVPAGVGAKVAAKRAVHKSSHPPSSTVYDGRAGQRDRGKRTGVPFDLDLEAATILGRRHKRGLDHPEGSPLKLAGTVTLENPASPMRVE</sequence>
<dbReference type="GO" id="GO:0004674">
    <property type="term" value="F:protein serine/threonine kinase activity"/>
    <property type="evidence" value="ECO:0007669"/>
    <property type="project" value="UniProtKB-KW"/>
</dbReference>
<accession>A0AAD5V9Y3</accession>
<reference evidence="10" key="1">
    <citation type="submission" date="2022-07" db="EMBL/GenBank/DDBJ databases">
        <title>Genome Sequence of Physisporinus lineatus.</title>
        <authorList>
            <person name="Buettner E."/>
        </authorList>
    </citation>
    <scope>NUCLEOTIDE SEQUENCE</scope>
    <source>
        <strain evidence="10">VT162</strain>
    </source>
</reference>
<keyword evidence="3 7" id="KW-0547">Nucleotide-binding</keyword>
<keyword evidence="4" id="KW-0418">Kinase</keyword>
<evidence type="ECO:0000313" key="11">
    <source>
        <dbReference type="Proteomes" id="UP001212997"/>
    </source>
</evidence>
<feature type="region of interest" description="Disordered" evidence="8">
    <location>
        <begin position="475"/>
        <end position="499"/>
    </location>
</feature>
<evidence type="ECO:0000256" key="7">
    <source>
        <dbReference type="PIRSR" id="PIRSR630616-2"/>
    </source>
</evidence>
<feature type="active site" description="Proton acceptor" evidence="6">
    <location>
        <position position="231"/>
    </location>
</feature>
<organism evidence="10 11">
    <name type="scientific">Meripilus lineatus</name>
    <dbReference type="NCBI Taxonomy" id="2056292"/>
    <lineage>
        <taxon>Eukaryota</taxon>
        <taxon>Fungi</taxon>
        <taxon>Dikarya</taxon>
        <taxon>Basidiomycota</taxon>
        <taxon>Agaricomycotina</taxon>
        <taxon>Agaricomycetes</taxon>
        <taxon>Polyporales</taxon>
        <taxon>Meripilaceae</taxon>
        <taxon>Meripilus</taxon>
    </lineage>
</organism>
<dbReference type="Gene3D" id="1.10.510.10">
    <property type="entry name" value="Transferase(Phosphotransferase) domain 1"/>
    <property type="match status" value="1"/>
</dbReference>
<dbReference type="GO" id="GO:0005524">
    <property type="term" value="F:ATP binding"/>
    <property type="evidence" value="ECO:0007669"/>
    <property type="project" value="UniProtKB-KW"/>
</dbReference>
<protein>
    <recommendedName>
        <fullName evidence="9">Protein kinase domain-containing protein</fullName>
    </recommendedName>
</protein>
<keyword evidence="5 7" id="KW-0067">ATP-binding</keyword>
<dbReference type="Pfam" id="PF00069">
    <property type="entry name" value="Pkinase"/>
    <property type="match status" value="2"/>
</dbReference>
<dbReference type="InterPro" id="IPR011009">
    <property type="entry name" value="Kinase-like_dom_sf"/>
</dbReference>
<proteinExistence type="predicted"/>
<keyword evidence="2" id="KW-0808">Transferase</keyword>
<feature type="compositionally biased region" description="Basic and acidic residues" evidence="8">
    <location>
        <begin position="46"/>
        <end position="56"/>
    </location>
</feature>
<name>A0AAD5V9Y3_9APHY</name>
<dbReference type="PROSITE" id="PS50011">
    <property type="entry name" value="PROTEIN_KINASE_DOM"/>
    <property type="match status" value="1"/>
</dbReference>
<dbReference type="SUPFAM" id="SSF56112">
    <property type="entry name" value="Protein kinase-like (PK-like)"/>
    <property type="match status" value="1"/>
</dbReference>
<evidence type="ECO:0000256" key="8">
    <source>
        <dbReference type="SAM" id="MobiDB-lite"/>
    </source>
</evidence>
<evidence type="ECO:0000259" key="9">
    <source>
        <dbReference type="PROSITE" id="PS50011"/>
    </source>
</evidence>
<feature type="region of interest" description="Disordered" evidence="8">
    <location>
        <begin position="198"/>
        <end position="234"/>
    </location>
</feature>
<feature type="compositionally biased region" description="Basic and acidic residues" evidence="8">
    <location>
        <begin position="475"/>
        <end position="488"/>
    </location>
</feature>
<feature type="binding site" evidence="7">
    <location>
        <position position="127"/>
    </location>
    <ligand>
        <name>ATP</name>
        <dbReference type="ChEBI" id="CHEBI:30616"/>
    </ligand>
</feature>
<dbReference type="InterPro" id="IPR030616">
    <property type="entry name" value="Aur-like"/>
</dbReference>
<dbReference type="Proteomes" id="UP001212997">
    <property type="component" value="Unassembled WGS sequence"/>
</dbReference>
<dbReference type="EMBL" id="JANAWD010000030">
    <property type="protein sequence ID" value="KAJ3490303.1"/>
    <property type="molecule type" value="Genomic_DNA"/>
</dbReference>
<feature type="region of interest" description="Disordered" evidence="8">
    <location>
        <begin position="557"/>
        <end position="588"/>
    </location>
</feature>
<dbReference type="FunFam" id="3.30.200.20:FF:000042">
    <property type="entry name" value="Aurora kinase A"/>
    <property type="match status" value="1"/>
</dbReference>
<evidence type="ECO:0000256" key="3">
    <source>
        <dbReference type="ARBA" id="ARBA00022741"/>
    </source>
</evidence>
<keyword evidence="1" id="KW-0723">Serine/threonine-protein kinase</keyword>
<dbReference type="PANTHER" id="PTHR24350">
    <property type="entry name" value="SERINE/THREONINE-PROTEIN KINASE IAL-RELATED"/>
    <property type="match status" value="1"/>
</dbReference>
<evidence type="ECO:0000256" key="1">
    <source>
        <dbReference type="ARBA" id="ARBA00022527"/>
    </source>
</evidence>
<gene>
    <name evidence="10" type="ORF">NLI96_g1523</name>
</gene>
<evidence type="ECO:0000256" key="4">
    <source>
        <dbReference type="ARBA" id="ARBA00022777"/>
    </source>
</evidence>
<dbReference type="AlphaFoldDB" id="A0AAD5V9Y3"/>
<dbReference type="InterPro" id="IPR000719">
    <property type="entry name" value="Prot_kinase_dom"/>
</dbReference>
<comment type="caution">
    <text evidence="10">The sequence shown here is derived from an EMBL/GenBank/DDBJ whole genome shotgun (WGS) entry which is preliminary data.</text>
</comment>
<feature type="binding site" evidence="7">
    <location>
        <position position="254"/>
    </location>
    <ligand>
        <name>ATP</name>
        <dbReference type="ChEBI" id="CHEBI:30616"/>
    </ligand>
</feature>
<feature type="domain" description="Protein kinase" evidence="9">
    <location>
        <begin position="98"/>
        <end position="367"/>
    </location>
</feature>
<keyword evidence="11" id="KW-1185">Reference proteome</keyword>
<evidence type="ECO:0000313" key="10">
    <source>
        <dbReference type="EMBL" id="KAJ3490303.1"/>
    </source>
</evidence>
<evidence type="ECO:0000256" key="6">
    <source>
        <dbReference type="PIRSR" id="PIRSR630616-1"/>
    </source>
</evidence>
<feature type="compositionally biased region" description="Low complexity" evidence="8">
    <location>
        <begin position="34"/>
        <end position="44"/>
    </location>
</feature>